<reference evidence="2" key="1">
    <citation type="submission" date="2020-09" db="EMBL/GenBank/DDBJ databases">
        <title>Secondary metabolite and genome analysis of marine Streptomyces chumphonensis KK1-2T.</title>
        <authorList>
            <person name="Phongsopitanun W."/>
            <person name="Kanchanasin P."/>
            <person name="Pittayakhajonwut P."/>
            <person name="Suwanborirux K."/>
            <person name="Tanasupawat S."/>
        </authorList>
    </citation>
    <scope>NUCLEOTIDE SEQUENCE</scope>
    <source>
        <strain evidence="2">KK1-2</strain>
    </source>
</reference>
<evidence type="ECO:0000313" key="2">
    <source>
        <dbReference type="EMBL" id="MBD3934185.1"/>
    </source>
</evidence>
<comment type="caution">
    <text evidence="2">The sequence shown here is derived from an EMBL/GenBank/DDBJ whole genome shotgun (WGS) entry which is preliminary data.</text>
</comment>
<evidence type="ECO:0000256" key="1">
    <source>
        <dbReference type="SAM" id="MobiDB-lite"/>
    </source>
</evidence>
<dbReference type="Proteomes" id="UP000632289">
    <property type="component" value="Unassembled WGS sequence"/>
</dbReference>
<dbReference type="AlphaFoldDB" id="A0A927IER9"/>
<name>A0A927IER9_9ACTN</name>
<accession>A0A927IER9</accession>
<dbReference type="RefSeq" id="WP_191211477.1">
    <property type="nucleotide sequence ID" value="NZ_BAABKL010000041.1"/>
</dbReference>
<dbReference type="InterPro" id="IPR028037">
    <property type="entry name" value="Antitoxin_Rv0909/MT0933"/>
</dbReference>
<organism evidence="2 3">
    <name type="scientific">Streptomyces chumphonensis</name>
    <dbReference type="NCBI Taxonomy" id="1214925"/>
    <lineage>
        <taxon>Bacteria</taxon>
        <taxon>Bacillati</taxon>
        <taxon>Actinomycetota</taxon>
        <taxon>Actinomycetes</taxon>
        <taxon>Kitasatosporales</taxon>
        <taxon>Streptomycetaceae</taxon>
        <taxon>Streptomyces</taxon>
    </lineage>
</organism>
<proteinExistence type="predicted"/>
<evidence type="ECO:0000313" key="3">
    <source>
        <dbReference type="Proteomes" id="UP000632289"/>
    </source>
</evidence>
<keyword evidence="3" id="KW-1185">Reference proteome</keyword>
<sequence length="68" mass="7601">MSMMDKLKGMLKGHPEQTRQGVEKAGDAVDERTGGKHSKHVDTAQEKLNERFGDEQPRGRGEDRPPQS</sequence>
<gene>
    <name evidence="2" type="ORF">IF129_21810</name>
</gene>
<dbReference type="Pfam" id="PF14013">
    <property type="entry name" value="MT0933_antitox"/>
    <property type="match status" value="1"/>
</dbReference>
<dbReference type="EMBL" id="JACXYU010000014">
    <property type="protein sequence ID" value="MBD3934185.1"/>
    <property type="molecule type" value="Genomic_DNA"/>
</dbReference>
<feature type="region of interest" description="Disordered" evidence="1">
    <location>
        <begin position="1"/>
        <end position="68"/>
    </location>
</feature>
<protein>
    <submittedName>
        <fullName evidence="2">Antitoxin</fullName>
    </submittedName>
</protein>